<gene>
    <name evidence="11" type="ORF">FCC1311_079031</name>
</gene>
<dbReference type="SUPFAM" id="SSF49472">
    <property type="entry name" value="Transthyretin (synonym: prealbumin)"/>
    <property type="match status" value="1"/>
</dbReference>
<feature type="binding site" evidence="7">
    <location>
        <position position="12"/>
    </location>
    <ligand>
        <name>substrate</name>
    </ligand>
</feature>
<dbReference type="InterPro" id="IPR000895">
    <property type="entry name" value="Transthyretin/HIU_hydrolase"/>
</dbReference>
<protein>
    <recommendedName>
        <fullName evidence="8">5-hydroxyisourate hydrolase</fullName>
        <shortName evidence="8">HIU hydrolase</shortName>
        <shortName evidence="8">HIUHase</shortName>
        <ecNumber evidence="8">3.5.2.17</ecNumber>
    </recommendedName>
</protein>
<evidence type="ECO:0000256" key="2">
    <source>
        <dbReference type="ARBA" id="ARBA00002704"/>
    </source>
</evidence>
<comment type="caution">
    <text evidence="11">The sequence shown here is derived from an EMBL/GenBank/DDBJ whole genome shotgun (WGS) entry which is preliminary data.</text>
</comment>
<evidence type="ECO:0000259" key="10">
    <source>
        <dbReference type="SMART" id="SM00095"/>
    </source>
</evidence>
<organism evidence="11 12">
    <name type="scientific">Hondaea fermentalgiana</name>
    <dbReference type="NCBI Taxonomy" id="2315210"/>
    <lineage>
        <taxon>Eukaryota</taxon>
        <taxon>Sar</taxon>
        <taxon>Stramenopiles</taxon>
        <taxon>Bigyra</taxon>
        <taxon>Labyrinthulomycetes</taxon>
        <taxon>Thraustochytrida</taxon>
        <taxon>Thraustochytriidae</taxon>
        <taxon>Hondaea</taxon>
    </lineage>
</organism>
<keyword evidence="5 8" id="KW-0659">Purine metabolism</keyword>
<dbReference type="Gene3D" id="2.60.40.180">
    <property type="entry name" value="Transthyretin/hydroxyisourate hydrolase domain"/>
    <property type="match status" value="1"/>
</dbReference>
<feature type="domain" description="Transthyretin/hydroxyisourate hydrolase" evidence="10">
    <location>
        <begin position="4"/>
        <end position="125"/>
    </location>
</feature>
<evidence type="ECO:0000256" key="9">
    <source>
        <dbReference type="SAM" id="MobiDB-lite"/>
    </source>
</evidence>
<comment type="function">
    <text evidence="2">Catalyzes the hydrolysis of 5-hydroxyisourate (HIU) to 2-oxo-4-hydroxy-4-carboxy-5-ureidoimidazoline (OHCU).</text>
</comment>
<evidence type="ECO:0000256" key="4">
    <source>
        <dbReference type="ARBA" id="ARBA00011881"/>
    </source>
</evidence>
<dbReference type="OrthoDB" id="10265230at2759"/>
<evidence type="ECO:0000256" key="8">
    <source>
        <dbReference type="RuleBase" id="RU361270"/>
    </source>
</evidence>
<dbReference type="Pfam" id="PF00576">
    <property type="entry name" value="Transthyretin"/>
    <property type="match status" value="1"/>
</dbReference>
<evidence type="ECO:0000256" key="3">
    <source>
        <dbReference type="ARBA" id="ARBA00009850"/>
    </source>
</evidence>
<name>A0A2R5G2K0_9STRA</name>
<dbReference type="GO" id="GO:0033971">
    <property type="term" value="F:hydroxyisourate hydrolase activity"/>
    <property type="evidence" value="ECO:0007669"/>
    <property type="project" value="UniProtKB-EC"/>
</dbReference>
<feature type="binding site" evidence="7">
    <location>
        <position position="56"/>
    </location>
    <ligand>
        <name>substrate</name>
    </ligand>
</feature>
<feature type="binding site" evidence="7">
    <location>
        <position position="123"/>
    </location>
    <ligand>
        <name>substrate</name>
    </ligand>
</feature>
<dbReference type="EC" id="3.5.2.17" evidence="8"/>
<dbReference type="EMBL" id="BEYU01000012">
    <property type="protein sequence ID" value="GBG25257.1"/>
    <property type="molecule type" value="Genomic_DNA"/>
</dbReference>
<dbReference type="InParanoid" id="A0A2R5G2K0"/>
<evidence type="ECO:0000256" key="6">
    <source>
        <dbReference type="ARBA" id="ARBA00022801"/>
    </source>
</evidence>
<dbReference type="InterPro" id="IPR036817">
    <property type="entry name" value="Transthyretin/HIU_hydrolase_sf"/>
</dbReference>
<keyword evidence="6 8" id="KW-0378">Hydrolase</keyword>
<evidence type="ECO:0000256" key="7">
    <source>
        <dbReference type="PIRSR" id="PIRSR600895-51"/>
    </source>
</evidence>
<accession>A0A2R5G2K0</accession>
<feature type="region of interest" description="Disordered" evidence="9">
    <location>
        <begin position="1"/>
        <end position="21"/>
    </location>
</feature>
<evidence type="ECO:0000313" key="11">
    <source>
        <dbReference type="EMBL" id="GBG25257.1"/>
    </source>
</evidence>
<evidence type="ECO:0000256" key="5">
    <source>
        <dbReference type="ARBA" id="ARBA00022631"/>
    </source>
</evidence>
<dbReference type="CDD" id="cd05822">
    <property type="entry name" value="TLP_HIUase"/>
    <property type="match status" value="1"/>
</dbReference>
<dbReference type="InterPro" id="IPR014306">
    <property type="entry name" value="Hydroxyisourate_hydrolase"/>
</dbReference>
<comment type="similarity">
    <text evidence="3 8">Belongs to the transthyretin family. 5-hydroxyisourate hydrolase subfamily.</text>
</comment>
<dbReference type="NCBIfam" id="TIGR02962">
    <property type="entry name" value="hdxy_isourate"/>
    <property type="match status" value="1"/>
</dbReference>
<evidence type="ECO:0000256" key="1">
    <source>
        <dbReference type="ARBA" id="ARBA00001043"/>
    </source>
</evidence>
<reference evidence="11 12" key="1">
    <citation type="submission" date="2017-12" db="EMBL/GenBank/DDBJ databases">
        <title>Sequencing, de novo assembly and annotation of complete genome of a new Thraustochytrid species, strain FCC1311.</title>
        <authorList>
            <person name="Sedici K."/>
            <person name="Godart F."/>
            <person name="Aiese Cigliano R."/>
            <person name="Sanseverino W."/>
            <person name="Barakat M."/>
            <person name="Ortet P."/>
            <person name="Marechal E."/>
            <person name="Cagnac O."/>
            <person name="Amato A."/>
        </authorList>
    </citation>
    <scope>NUCLEOTIDE SEQUENCE [LARGE SCALE GENOMIC DNA]</scope>
</reference>
<dbReference type="InterPro" id="IPR023416">
    <property type="entry name" value="Transthyretin/HIU_hydrolase_d"/>
</dbReference>
<dbReference type="SMART" id="SM00095">
    <property type="entry name" value="TR_THY"/>
    <property type="match status" value="1"/>
</dbReference>
<dbReference type="AlphaFoldDB" id="A0A2R5G2K0"/>
<feature type="compositionally biased region" description="Polar residues" evidence="9">
    <location>
        <begin position="7"/>
        <end position="20"/>
    </location>
</feature>
<comment type="subunit">
    <text evidence="4 8">Homotetramer.</text>
</comment>
<comment type="catalytic activity">
    <reaction evidence="1 8">
        <text>5-hydroxyisourate + H2O = 5-hydroxy-2-oxo-4-ureido-2,5-dihydro-1H-imidazole-5-carboxylate + H(+)</text>
        <dbReference type="Rhea" id="RHEA:23736"/>
        <dbReference type="ChEBI" id="CHEBI:15377"/>
        <dbReference type="ChEBI" id="CHEBI:15378"/>
        <dbReference type="ChEBI" id="CHEBI:18072"/>
        <dbReference type="ChEBI" id="CHEBI:58639"/>
        <dbReference type="EC" id="3.5.2.17"/>
    </reaction>
</comment>
<proteinExistence type="inferred from homology"/>
<sequence length="126" mass="13921">MAHANPNPVTTHVLDTSTGQPAAGLGLRLSRKVGEHEDGSFRWETIATQTTNADGRLDAPLLNAEQAPEKDSVYELHFDTAAYFAQQGRKCFYPYVKIVFEIADPASHYHVPLLISPFGQMTYRGS</sequence>
<dbReference type="PRINTS" id="PR00189">
    <property type="entry name" value="TRNSTHYRETIN"/>
</dbReference>
<dbReference type="PANTHER" id="PTHR10395:SF7">
    <property type="entry name" value="5-HYDROXYISOURATE HYDROLASE"/>
    <property type="match status" value="1"/>
</dbReference>
<keyword evidence="12" id="KW-1185">Reference proteome</keyword>
<dbReference type="Proteomes" id="UP000241890">
    <property type="component" value="Unassembled WGS sequence"/>
</dbReference>
<evidence type="ECO:0000313" key="12">
    <source>
        <dbReference type="Proteomes" id="UP000241890"/>
    </source>
</evidence>
<dbReference type="PANTHER" id="PTHR10395">
    <property type="entry name" value="URICASE AND TRANSTHYRETIN-RELATED"/>
    <property type="match status" value="1"/>
</dbReference>
<dbReference type="GO" id="GO:0006144">
    <property type="term" value="P:purine nucleobase metabolic process"/>
    <property type="evidence" value="ECO:0007669"/>
    <property type="project" value="UniProtKB-KW"/>
</dbReference>